<reference evidence="4 5" key="1">
    <citation type="journal article" date="2018" name="Proc. Natl. Acad. Sci. U.S.A.">
        <title>Draft genome sequence of Camellia sinensis var. sinensis provides insights into the evolution of the tea genome and tea quality.</title>
        <authorList>
            <person name="Wei C."/>
            <person name="Yang H."/>
            <person name="Wang S."/>
            <person name="Zhao J."/>
            <person name="Liu C."/>
            <person name="Gao L."/>
            <person name="Xia E."/>
            <person name="Lu Y."/>
            <person name="Tai Y."/>
            <person name="She G."/>
            <person name="Sun J."/>
            <person name="Cao H."/>
            <person name="Tong W."/>
            <person name="Gao Q."/>
            <person name="Li Y."/>
            <person name="Deng W."/>
            <person name="Jiang X."/>
            <person name="Wang W."/>
            <person name="Chen Q."/>
            <person name="Zhang S."/>
            <person name="Li H."/>
            <person name="Wu J."/>
            <person name="Wang P."/>
            <person name="Li P."/>
            <person name="Shi C."/>
            <person name="Zheng F."/>
            <person name="Jian J."/>
            <person name="Huang B."/>
            <person name="Shan D."/>
            <person name="Shi M."/>
            <person name="Fang C."/>
            <person name="Yue Y."/>
            <person name="Li F."/>
            <person name="Li D."/>
            <person name="Wei S."/>
            <person name="Han B."/>
            <person name="Jiang C."/>
            <person name="Yin Y."/>
            <person name="Xia T."/>
            <person name="Zhang Z."/>
            <person name="Bennetzen J.L."/>
            <person name="Zhao S."/>
            <person name="Wan X."/>
        </authorList>
    </citation>
    <scope>NUCLEOTIDE SEQUENCE [LARGE SCALE GENOMIC DNA]</scope>
    <source>
        <strain evidence="5">cv. Shuchazao</strain>
        <tissue evidence="4">Leaf</tissue>
    </source>
</reference>
<dbReference type="InterPro" id="IPR004148">
    <property type="entry name" value="BAR_dom"/>
</dbReference>
<evidence type="ECO:0000259" key="3">
    <source>
        <dbReference type="SMART" id="SM00721"/>
    </source>
</evidence>
<evidence type="ECO:0000256" key="1">
    <source>
        <dbReference type="ARBA" id="ARBA00022723"/>
    </source>
</evidence>
<keyword evidence="2" id="KW-0862">Zinc</keyword>
<gene>
    <name evidence="4" type="ORF">TEA_000073</name>
</gene>
<dbReference type="Proteomes" id="UP000306102">
    <property type="component" value="Unassembled WGS sequence"/>
</dbReference>
<dbReference type="GO" id="GO:0005737">
    <property type="term" value="C:cytoplasm"/>
    <property type="evidence" value="ECO:0007669"/>
    <property type="project" value="InterPro"/>
</dbReference>
<evidence type="ECO:0000313" key="4">
    <source>
        <dbReference type="EMBL" id="THG11248.1"/>
    </source>
</evidence>
<accession>A0A4S4E5J9</accession>
<sequence>MGAFINLDDSPMFQKQISGIEQQTDELKDRCHRLYKGCKKYMETLGEACNGDTSFADSLEAFGGGQDDPVSVEHVLIDRLSQFLSVDVQDAKVSRQRFDKAIHAYDQARDKCSSLKKSTRDDVVADLEEDLHNSKSAFERSRFNLVSSLMNIEAKKKYEFLESLSAIMDAHLRFFKLGYELLSQLEPFIHQGSAMWHDHEYGNLLSLAKNPWLSQGDAMSGLRSGLSLYA</sequence>
<dbReference type="Gene3D" id="1.20.1270.60">
    <property type="entry name" value="Arfaptin homology (AH) domain/BAR domain"/>
    <property type="match status" value="2"/>
</dbReference>
<feature type="domain" description="BAR" evidence="3">
    <location>
        <begin position="12"/>
        <end position="191"/>
    </location>
</feature>
<dbReference type="GO" id="GO:0046872">
    <property type="term" value="F:metal ion binding"/>
    <property type="evidence" value="ECO:0007669"/>
    <property type="project" value="UniProtKB-KW"/>
</dbReference>
<proteinExistence type="predicted"/>
<dbReference type="STRING" id="542762.A0A4S4E5J9"/>
<dbReference type="EMBL" id="SDRB02007377">
    <property type="protein sequence ID" value="THG11248.1"/>
    <property type="molecule type" value="Genomic_DNA"/>
</dbReference>
<keyword evidence="5" id="KW-1185">Reference proteome</keyword>
<dbReference type="AlphaFoldDB" id="A0A4S4E5J9"/>
<comment type="caution">
    <text evidence="4">The sequence shown here is derived from an EMBL/GenBank/DDBJ whole genome shotgun (WGS) entry which is preliminary data.</text>
</comment>
<keyword evidence="1" id="KW-0479">Metal-binding</keyword>
<organism evidence="4 5">
    <name type="scientific">Camellia sinensis var. sinensis</name>
    <name type="common">China tea</name>
    <dbReference type="NCBI Taxonomy" id="542762"/>
    <lineage>
        <taxon>Eukaryota</taxon>
        <taxon>Viridiplantae</taxon>
        <taxon>Streptophyta</taxon>
        <taxon>Embryophyta</taxon>
        <taxon>Tracheophyta</taxon>
        <taxon>Spermatophyta</taxon>
        <taxon>Magnoliopsida</taxon>
        <taxon>eudicotyledons</taxon>
        <taxon>Gunneridae</taxon>
        <taxon>Pentapetalae</taxon>
        <taxon>asterids</taxon>
        <taxon>Ericales</taxon>
        <taxon>Theaceae</taxon>
        <taxon>Camellia</taxon>
    </lineage>
</organism>
<dbReference type="SMART" id="SM00721">
    <property type="entry name" value="BAR"/>
    <property type="match status" value="1"/>
</dbReference>
<evidence type="ECO:0000256" key="2">
    <source>
        <dbReference type="ARBA" id="ARBA00022833"/>
    </source>
</evidence>
<dbReference type="GO" id="GO:0005096">
    <property type="term" value="F:GTPase activator activity"/>
    <property type="evidence" value="ECO:0007669"/>
    <property type="project" value="InterPro"/>
</dbReference>
<dbReference type="PANTHER" id="PTHR23180:SF244">
    <property type="entry name" value="ADP-RIBOSYLATION FACTOR GTPASE-ACTIVATING PROTEIN AGD2"/>
    <property type="match status" value="1"/>
</dbReference>
<dbReference type="InterPro" id="IPR045258">
    <property type="entry name" value="ACAP1/2/3-like"/>
</dbReference>
<dbReference type="PANTHER" id="PTHR23180">
    <property type="entry name" value="CENTAURIN/ARF"/>
    <property type="match status" value="1"/>
</dbReference>
<dbReference type="SUPFAM" id="SSF103657">
    <property type="entry name" value="BAR/IMD domain-like"/>
    <property type="match status" value="1"/>
</dbReference>
<dbReference type="InterPro" id="IPR027267">
    <property type="entry name" value="AH/BAR_dom_sf"/>
</dbReference>
<evidence type="ECO:0000313" key="5">
    <source>
        <dbReference type="Proteomes" id="UP000306102"/>
    </source>
</evidence>
<protein>
    <recommendedName>
        <fullName evidence="3">BAR domain-containing protein</fullName>
    </recommendedName>
</protein>
<name>A0A4S4E5J9_CAMSN</name>
<dbReference type="Pfam" id="PF16746">
    <property type="entry name" value="BAR_3"/>
    <property type="match status" value="1"/>
</dbReference>